<organism evidence="6 7">
    <name type="scientific">Cohnella boryungensis</name>
    <dbReference type="NCBI Taxonomy" id="768479"/>
    <lineage>
        <taxon>Bacteria</taxon>
        <taxon>Bacillati</taxon>
        <taxon>Bacillota</taxon>
        <taxon>Bacilli</taxon>
        <taxon>Bacillales</taxon>
        <taxon>Paenibacillaceae</taxon>
        <taxon>Cohnella</taxon>
    </lineage>
</organism>
<evidence type="ECO:0000256" key="1">
    <source>
        <dbReference type="ARBA" id="ARBA00023015"/>
    </source>
</evidence>
<proteinExistence type="predicted"/>
<feature type="domain" description="HTH araC/xylS-type" evidence="4">
    <location>
        <begin position="201"/>
        <end position="299"/>
    </location>
</feature>
<keyword evidence="1" id="KW-0805">Transcription regulation</keyword>
<sequence>MKAVGNKPTAFIFLFGTKEVAEMENDRKNAQPLPSGRIRNELVAAEQFSLGEGLHLAPKPLHALLVFESGMGMLTIQDRKFPISAGRCYYALPSMALAIEPYFNDISVIIVSFERLKYREEVSDGIRYSREDEGLTDWGEIEMPMAPRMLYLAKEMVRASDTPGQLEAAYADRVFHEWLHELMQANIHSTAQEYGNEEAIRRTMRYVDLHYHEELNRNTLAQMAGFSPEYFSVLFKQISGKSLTDYVTALRIHHIKERLLFDDMRLSDLAREVGYQDQYYVSRRFKQEVGVSPTRYVQSAKRIVSLNPHLTMHLLALGIVPSATTAFPWRFGEYDEILHESGCVCRDWASEFTIEEIAGFRPDLIIGIDNIPHKRLRELRQLAPTLVVPWYLGDWREHLHLLARIVRRTEQERKWLEQFDRRLMTARQTLQESRVLEQTALIVNIRETTSFLYLNRGMGSQVVYAELNWPSPAQVRRAVADRAAVDIDLAAILPDYRAEHTIVVTEPSPLAGARMREMLASEHWQAYLQEGRHLYHADMSRWHGYDPLSIQWQLTDIERWFA</sequence>
<dbReference type="InterPro" id="IPR002491">
    <property type="entry name" value="ABC_transptr_periplasmic_BD"/>
</dbReference>
<evidence type="ECO:0000256" key="2">
    <source>
        <dbReference type="ARBA" id="ARBA00023125"/>
    </source>
</evidence>
<evidence type="ECO:0000259" key="4">
    <source>
        <dbReference type="PROSITE" id="PS01124"/>
    </source>
</evidence>
<comment type="caution">
    <text evidence="6">The sequence shown here is derived from an EMBL/GenBank/DDBJ whole genome shotgun (WGS) entry which is preliminary data.</text>
</comment>
<evidence type="ECO:0000313" key="7">
    <source>
        <dbReference type="Proteomes" id="UP001595755"/>
    </source>
</evidence>
<evidence type="ECO:0000259" key="5">
    <source>
        <dbReference type="PROSITE" id="PS50983"/>
    </source>
</evidence>
<dbReference type="SMART" id="SM00342">
    <property type="entry name" value="HTH_ARAC"/>
    <property type="match status" value="1"/>
</dbReference>
<dbReference type="PANTHER" id="PTHR43280">
    <property type="entry name" value="ARAC-FAMILY TRANSCRIPTIONAL REGULATOR"/>
    <property type="match status" value="1"/>
</dbReference>
<dbReference type="EMBL" id="JBHSED010000071">
    <property type="protein sequence ID" value="MFC4307148.1"/>
    <property type="molecule type" value="Genomic_DNA"/>
</dbReference>
<dbReference type="Pfam" id="PF12833">
    <property type="entry name" value="HTH_18"/>
    <property type="match status" value="1"/>
</dbReference>
<dbReference type="SUPFAM" id="SSF46689">
    <property type="entry name" value="Homeodomain-like"/>
    <property type="match status" value="2"/>
</dbReference>
<evidence type="ECO:0000313" key="6">
    <source>
        <dbReference type="EMBL" id="MFC4307148.1"/>
    </source>
</evidence>
<dbReference type="PROSITE" id="PS50983">
    <property type="entry name" value="FE_B12_PBP"/>
    <property type="match status" value="1"/>
</dbReference>
<name>A0ABV8SKJ8_9BACL</name>
<dbReference type="PANTHER" id="PTHR43280:SF28">
    <property type="entry name" value="HTH-TYPE TRANSCRIPTIONAL ACTIVATOR RHAS"/>
    <property type="match status" value="1"/>
</dbReference>
<keyword evidence="2" id="KW-0238">DNA-binding</keyword>
<feature type="domain" description="Fe/B12 periplasmic-binding" evidence="5">
    <location>
        <begin position="302"/>
        <end position="562"/>
    </location>
</feature>
<dbReference type="InterPro" id="IPR018060">
    <property type="entry name" value="HTH_AraC"/>
</dbReference>
<evidence type="ECO:0000256" key="3">
    <source>
        <dbReference type="ARBA" id="ARBA00023163"/>
    </source>
</evidence>
<dbReference type="Gene3D" id="3.40.50.1980">
    <property type="entry name" value="Nitrogenase molybdenum iron protein domain"/>
    <property type="match status" value="2"/>
</dbReference>
<dbReference type="Pfam" id="PF01497">
    <property type="entry name" value="Peripla_BP_2"/>
    <property type="match status" value="1"/>
</dbReference>
<protein>
    <submittedName>
        <fullName evidence="6">AraC family transcriptional regulator</fullName>
    </submittedName>
</protein>
<keyword evidence="3" id="KW-0804">Transcription</keyword>
<gene>
    <name evidence="6" type="ORF">ACFO1S_27355</name>
</gene>
<accession>A0ABV8SKJ8</accession>
<dbReference type="Proteomes" id="UP001595755">
    <property type="component" value="Unassembled WGS sequence"/>
</dbReference>
<dbReference type="PROSITE" id="PS01124">
    <property type="entry name" value="HTH_ARAC_FAMILY_2"/>
    <property type="match status" value="1"/>
</dbReference>
<keyword evidence="7" id="KW-1185">Reference proteome</keyword>
<dbReference type="SUPFAM" id="SSF53807">
    <property type="entry name" value="Helical backbone' metal receptor"/>
    <property type="match status" value="1"/>
</dbReference>
<dbReference type="InterPro" id="IPR009057">
    <property type="entry name" value="Homeodomain-like_sf"/>
</dbReference>
<dbReference type="Gene3D" id="1.10.10.60">
    <property type="entry name" value="Homeodomain-like"/>
    <property type="match status" value="2"/>
</dbReference>
<reference evidence="7" key="1">
    <citation type="journal article" date="2019" name="Int. J. Syst. Evol. Microbiol.">
        <title>The Global Catalogue of Microorganisms (GCM) 10K type strain sequencing project: providing services to taxonomists for standard genome sequencing and annotation.</title>
        <authorList>
            <consortium name="The Broad Institute Genomics Platform"/>
            <consortium name="The Broad Institute Genome Sequencing Center for Infectious Disease"/>
            <person name="Wu L."/>
            <person name="Ma J."/>
        </authorList>
    </citation>
    <scope>NUCLEOTIDE SEQUENCE [LARGE SCALE GENOMIC DNA]</scope>
    <source>
        <strain evidence="7">CGMCC 4.1641</strain>
    </source>
</reference>